<evidence type="ECO:0008006" key="11">
    <source>
        <dbReference type="Google" id="ProtNLM"/>
    </source>
</evidence>
<dbReference type="GO" id="GO:0005886">
    <property type="term" value="C:plasma membrane"/>
    <property type="evidence" value="ECO:0007669"/>
    <property type="project" value="UniProtKB-ARBA"/>
</dbReference>
<comment type="caution">
    <text evidence="9">The sequence shown here is derived from an EMBL/GenBank/DDBJ whole genome shotgun (WGS) entry which is preliminary data.</text>
</comment>
<dbReference type="AlphaFoldDB" id="A0AAD6GE79"/>
<dbReference type="FunFam" id="1.20.1250.20:FF:000085">
    <property type="entry name" value="MFS peptide transporter Ptr2"/>
    <property type="match status" value="1"/>
</dbReference>
<dbReference type="InterPro" id="IPR036259">
    <property type="entry name" value="MFS_trans_sf"/>
</dbReference>
<dbReference type="Gene3D" id="1.20.1250.20">
    <property type="entry name" value="MFS general substrate transporter like domains"/>
    <property type="match status" value="1"/>
</dbReference>
<dbReference type="SUPFAM" id="SSF103473">
    <property type="entry name" value="MFS general substrate transporter"/>
    <property type="match status" value="1"/>
</dbReference>
<proteinExistence type="inferred from homology"/>
<feature type="transmembrane region" description="Helical" evidence="8">
    <location>
        <begin position="624"/>
        <end position="641"/>
    </location>
</feature>
<dbReference type="InterPro" id="IPR000109">
    <property type="entry name" value="POT_fam"/>
</dbReference>
<dbReference type="PANTHER" id="PTHR11654">
    <property type="entry name" value="OLIGOPEPTIDE TRANSPORTER-RELATED"/>
    <property type="match status" value="1"/>
</dbReference>
<evidence type="ECO:0000313" key="10">
    <source>
        <dbReference type="Proteomes" id="UP001220324"/>
    </source>
</evidence>
<name>A0AAD6GE79_9EURO</name>
<evidence type="ECO:0000313" key="9">
    <source>
        <dbReference type="EMBL" id="KAJ5533703.1"/>
    </source>
</evidence>
<evidence type="ECO:0000256" key="7">
    <source>
        <dbReference type="RuleBase" id="RU003755"/>
    </source>
</evidence>
<keyword evidence="10" id="KW-1185">Reference proteome</keyword>
<evidence type="ECO:0000256" key="3">
    <source>
        <dbReference type="ARBA" id="ARBA00022448"/>
    </source>
</evidence>
<sequence>MQPTGQWRSEHQASKLDSLSQFLFPTPLTRSLLPCPLFHSFFPYCPVLPSTQDEHLKQIEVVEIAKSRALSYGLSEKHPAEVVVDETSIKPASVSHNPPVSLVDGSLQKEYPNEEDLRTLRRVPGKISWITYTVAFVELCERFSYYGTTAVFVNFIQRPLPAHSTTGALATGTNFNEHVPGALGMGQRTSTALTLFNQFWSYVMPLAGAYVADQYWGRYRTIFASLAVALVGHAILVISAIPRVIGTPGGAIACFSIGLVVMGIGTGGFKCNISPLIAEQYREDKPYIRVLPSGERIIVDSAATISRIFLYFYMMINVGSLLGQIGMVYAERYVGFWLSFLLPTVMFCFCPTVMFLCRNYYYRAPQSGSVYSRAFGLWRLAMKGRWSLNPMKLLQSRTTPNDFWDRVKPSRLGSEKPPWMTFDDAWVDEVRRGFKACAVFLWYPLYWLAYNQAMNNLTSQAATMSLGGVPNDVIGNLNPITLIILLPITDRFFHPALRRMGFNFTPLKRITAGFFVAGCAMISATVTQHYIYKDGPCGKDANHCLEVEGKHTNISVWVQTVPYVLGGISEIFASVTSLEYAFTKAPHNMRSLVAAFSLFMNAFSSALGQALVALSDDPLLEWNYGITAILAFVGGLGFWFTNRQTDSEEDALNMLPESHFSSKVKDVEEAK</sequence>
<reference evidence="9 10" key="1">
    <citation type="journal article" date="2023" name="IMA Fungus">
        <title>Comparative genomic study of the Penicillium genus elucidates a diverse pangenome and 15 lateral gene transfer events.</title>
        <authorList>
            <person name="Petersen C."/>
            <person name="Sorensen T."/>
            <person name="Nielsen M.R."/>
            <person name="Sondergaard T.E."/>
            <person name="Sorensen J.L."/>
            <person name="Fitzpatrick D.A."/>
            <person name="Frisvad J.C."/>
            <person name="Nielsen K.L."/>
        </authorList>
    </citation>
    <scope>NUCLEOTIDE SEQUENCE [LARGE SCALE GENOMIC DNA]</scope>
    <source>
        <strain evidence="9 10">IBT 35679</strain>
    </source>
</reference>
<feature type="transmembrane region" description="Helical" evidence="8">
    <location>
        <begin position="222"/>
        <end position="241"/>
    </location>
</feature>
<protein>
    <recommendedName>
        <fullName evidence="11">Peptide transporter ptr2</fullName>
    </recommendedName>
</protein>
<comment type="similarity">
    <text evidence="2 7">Belongs to the major facilitator superfamily. Proton-dependent oligopeptide transporter (POT/PTR) (TC 2.A.17) family.</text>
</comment>
<dbReference type="InterPro" id="IPR018456">
    <property type="entry name" value="PTR2_symporter_CS"/>
</dbReference>
<keyword evidence="6 8" id="KW-0472">Membrane</keyword>
<accession>A0AAD6GE79</accession>
<feature type="transmembrane region" description="Helical" evidence="8">
    <location>
        <begin position="336"/>
        <end position="357"/>
    </location>
</feature>
<evidence type="ECO:0000256" key="2">
    <source>
        <dbReference type="ARBA" id="ARBA00005982"/>
    </source>
</evidence>
<keyword evidence="5 8" id="KW-1133">Transmembrane helix</keyword>
<dbReference type="EMBL" id="JAQIZZ010000007">
    <property type="protein sequence ID" value="KAJ5533703.1"/>
    <property type="molecule type" value="Genomic_DNA"/>
</dbReference>
<evidence type="ECO:0000256" key="1">
    <source>
        <dbReference type="ARBA" id="ARBA00004141"/>
    </source>
</evidence>
<evidence type="ECO:0000256" key="5">
    <source>
        <dbReference type="ARBA" id="ARBA00022989"/>
    </source>
</evidence>
<comment type="subcellular location">
    <subcellularLocation>
        <location evidence="1 7">Membrane</location>
        <topology evidence="1 7">Multi-pass membrane protein</topology>
    </subcellularLocation>
</comment>
<gene>
    <name evidence="9" type="ORF">N7494_010255</name>
</gene>
<feature type="transmembrane region" description="Helical" evidence="8">
    <location>
        <begin position="560"/>
        <end position="580"/>
    </location>
</feature>
<feature type="transmembrane region" description="Helical" evidence="8">
    <location>
        <begin position="247"/>
        <end position="269"/>
    </location>
</feature>
<evidence type="ECO:0000256" key="8">
    <source>
        <dbReference type="SAM" id="Phobius"/>
    </source>
</evidence>
<dbReference type="Proteomes" id="UP001220324">
    <property type="component" value="Unassembled WGS sequence"/>
</dbReference>
<feature type="transmembrane region" description="Helical" evidence="8">
    <location>
        <begin position="308"/>
        <end position="330"/>
    </location>
</feature>
<evidence type="ECO:0000256" key="4">
    <source>
        <dbReference type="ARBA" id="ARBA00022692"/>
    </source>
</evidence>
<keyword evidence="3 7" id="KW-0813">Transport</keyword>
<organism evidence="9 10">
    <name type="scientific">Penicillium frequentans</name>
    <dbReference type="NCBI Taxonomy" id="3151616"/>
    <lineage>
        <taxon>Eukaryota</taxon>
        <taxon>Fungi</taxon>
        <taxon>Dikarya</taxon>
        <taxon>Ascomycota</taxon>
        <taxon>Pezizomycotina</taxon>
        <taxon>Eurotiomycetes</taxon>
        <taxon>Eurotiomycetidae</taxon>
        <taxon>Eurotiales</taxon>
        <taxon>Aspergillaceae</taxon>
        <taxon>Penicillium</taxon>
    </lineage>
</organism>
<dbReference type="PROSITE" id="PS01023">
    <property type="entry name" value="PTR2_2"/>
    <property type="match status" value="1"/>
</dbReference>
<evidence type="ECO:0000256" key="6">
    <source>
        <dbReference type="ARBA" id="ARBA00023136"/>
    </source>
</evidence>
<dbReference type="GO" id="GO:0071916">
    <property type="term" value="F:dipeptide transmembrane transporter activity"/>
    <property type="evidence" value="ECO:0007669"/>
    <property type="project" value="UniProtKB-ARBA"/>
</dbReference>
<feature type="transmembrane region" description="Helical" evidence="8">
    <location>
        <begin position="592"/>
        <end position="612"/>
    </location>
</feature>
<keyword evidence="4 7" id="KW-0812">Transmembrane</keyword>
<feature type="transmembrane region" description="Helical" evidence="8">
    <location>
        <begin position="510"/>
        <end position="532"/>
    </location>
</feature>
<dbReference type="Pfam" id="PF00854">
    <property type="entry name" value="PTR2"/>
    <property type="match status" value="1"/>
</dbReference>